<keyword evidence="5 6" id="KW-0378">Hydrolase</keyword>
<sequence>MNSRDERMGFIGKFLVFGAGLALLVGAGIGGLWYKLSQPAPIPKLELQYWGPGKAKADDITIKPFKINVSNEVLEDLRDRLDLLPPLTPPLEGANFRYGFNSDYLQKVVQFWQNEYDWRSRETFLNSLPQFSTQVGGLQLHFIHAKPREVPAGVRVLPLLLLHGWPGSVREFYELIPLLTAARPGAGFVFEVVAPSLPGFGFSEGAAKPGLGPAQMGVLFRALMERLGHKEFYVQGGDWGHVIGSAMATLFPKSVLGFHTNMVFLTTPLSQFRLLLGSFIPSLVVEPEHYNKVYPIVKNFMYILEESGYFHLQTTKPDTVGVSLRDSAVGLAAYILEKFSTWTDKDWRSLPDGNLEKKFSLTNLLDNVMIYWVSGSITTSMRLYSEAFTKQYLGLQIDSVPCIVPTAVANFPNELSYTPKKIAEDKYRNLVQFSHLPRGGHFAAFEEPQLLANDLWDAVENIRKIRFQSLSKIKK</sequence>
<dbReference type="SUPFAM" id="SSF53474">
    <property type="entry name" value="alpha/beta-Hydrolases"/>
    <property type="match status" value="1"/>
</dbReference>
<dbReference type="PRINTS" id="PR00412">
    <property type="entry name" value="EPOXHYDRLASE"/>
</dbReference>
<evidence type="ECO:0000256" key="6">
    <source>
        <dbReference type="PIRNR" id="PIRNR001112"/>
    </source>
</evidence>
<dbReference type="GO" id="GO:0033961">
    <property type="term" value="F:cis-stilbene-oxide hydrolase activity"/>
    <property type="evidence" value="ECO:0007669"/>
    <property type="project" value="UniProtKB-UniRule"/>
</dbReference>
<evidence type="ECO:0000256" key="5">
    <source>
        <dbReference type="ARBA" id="ARBA00022801"/>
    </source>
</evidence>
<dbReference type="EC" id="3.3.2.9" evidence="6"/>
<evidence type="ECO:0000256" key="8">
    <source>
        <dbReference type="SAM" id="Phobius"/>
    </source>
</evidence>
<feature type="domain" description="Epoxide hydrolase N-terminal" evidence="9">
    <location>
        <begin position="62"/>
        <end position="172"/>
    </location>
</feature>
<dbReference type="EMBL" id="JAZDUA010000184">
    <property type="protein sequence ID" value="KAK7865185.1"/>
    <property type="molecule type" value="Genomic_DNA"/>
</dbReference>
<dbReference type="Proteomes" id="UP001378592">
    <property type="component" value="Unassembled WGS sequence"/>
</dbReference>
<dbReference type="InterPro" id="IPR029058">
    <property type="entry name" value="AB_hydrolase_fold"/>
</dbReference>
<dbReference type="Gene3D" id="3.40.50.1820">
    <property type="entry name" value="alpha/beta hydrolase"/>
    <property type="match status" value="1"/>
</dbReference>
<feature type="active site" description="Proton acceptor" evidence="7">
    <location>
        <position position="441"/>
    </location>
</feature>
<evidence type="ECO:0000256" key="4">
    <source>
        <dbReference type="ARBA" id="ARBA00022797"/>
    </source>
</evidence>
<keyword evidence="4 6" id="KW-0058">Aromatic hydrocarbons catabolism</keyword>
<evidence type="ECO:0000313" key="11">
    <source>
        <dbReference type="Proteomes" id="UP001378592"/>
    </source>
</evidence>
<feature type="active site" description="Nucleophile" evidence="7">
    <location>
        <position position="238"/>
    </location>
</feature>
<evidence type="ECO:0000256" key="2">
    <source>
        <dbReference type="ARBA" id="ARBA00004111"/>
    </source>
</evidence>
<dbReference type="InterPro" id="IPR016292">
    <property type="entry name" value="Epoxide_hydrolase"/>
</dbReference>
<evidence type="ECO:0000256" key="7">
    <source>
        <dbReference type="PIRSR" id="PIRSR001112-1"/>
    </source>
</evidence>
<comment type="catalytic activity">
    <reaction evidence="6">
        <text>cis-stilbene oxide + H2O = (1R,2R)-hydrobenzoin</text>
        <dbReference type="Rhea" id="RHEA:23900"/>
        <dbReference type="ChEBI" id="CHEBI:15377"/>
        <dbReference type="ChEBI" id="CHEBI:50004"/>
        <dbReference type="ChEBI" id="CHEBI:50014"/>
        <dbReference type="EC" id="3.3.2.9"/>
    </reaction>
</comment>
<proteinExistence type="inferred from homology"/>
<keyword evidence="8" id="KW-1133">Transmembrane helix</keyword>
<dbReference type="InterPro" id="IPR000639">
    <property type="entry name" value="Epox_hydrolase-like"/>
</dbReference>
<dbReference type="InterPro" id="IPR010497">
    <property type="entry name" value="Epoxide_hydro_N"/>
</dbReference>
<dbReference type="Pfam" id="PF06441">
    <property type="entry name" value="EHN"/>
    <property type="match status" value="1"/>
</dbReference>
<feature type="transmembrane region" description="Helical" evidence="8">
    <location>
        <begin position="12"/>
        <end position="34"/>
    </location>
</feature>
<keyword evidence="8" id="KW-0812">Transmembrane</keyword>
<organism evidence="10 11">
    <name type="scientific">Gryllus longicercus</name>
    <dbReference type="NCBI Taxonomy" id="2509291"/>
    <lineage>
        <taxon>Eukaryota</taxon>
        <taxon>Metazoa</taxon>
        <taxon>Ecdysozoa</taxon>
        <taxon>Arthropoda</taxon>
        <taxon>Hexapoda</taxon>
        <taxon>Insecta</taxon>
        <taxon>Pterygota</taxon>
        <taxon>Neoptera</taxon>
        <taxon>Polyneoptera</taxon>
        <taxon>Orthoptera</taxon>
        <taxon>Ensifera</taxon>
        <taxon>Gryllidea</taxon>
        <taxon>Grylloidea</taxon>
        <taxon>Gryllidae</taxon>
        <taxon>Gryllinae</taxon>
        <taxon>Gryllus</taxon>
    </lineage>
</organism>
<comment type="caution">
    <text evidence="10">The sequence shown here is derived from an EMBL/GenBank/DDBJ whole genome shotgun (WGS) entry which is preliminary data.</text>
</comment>
<evidence type="ECO:0000259" key="9">
    <source>
        <dbReference type="Pfam" id="PF06441"/>
    </source>
</evidence>
<comment type="subcellular location">
    <subcellularLocation>
        <location evidence="6">Endoplasmic reticulum membrane</location>
    </subcellularLocation>
    <subcellularLocation>
        <location evidence="2">Microsome membrane</location>
        <topology evidence="2">Single-pass membrane protein</topology>
    </subcellularLocation>
</comment>
<dbReference type="GO" id="GO:0005789">
    <property type="term" value="C:endoplasmic reticulum membrane"/>
    <property type="evidence" value="ECO:0007669"/>
    <property type="project" value="UniProtKB-SubCell"/>
</dbReference>
<comment type="catalytic activity">
    <reaction evidence="1 6">
        <text>1-(4-methoxyphenyl)-N-methyl-N-[(3-methyloxetan-3-yl)methyl]methanamine + H2O = 2-{[(4-methoxybenzyl)(methyl)amino]methyl}-2-methylpropane-1,3-diol</text>
        <dbReference type="Rhea" id="RHEA:55764"/>
        <dbReference type="ChEBI" id="CHEBI:15377"/>
        <dbReference type="ChEBI" id="CHEBI:139161"/>
        <dbReference type="ChEBI" id="CHEBI:139164"/>
        <dbReference type="EC" id="3.3.2.9"/>
    </reaction>
</comment>
<keyword evidence="11" id="KW-1185">Reference proteome</keyword>
<accession>A0AAN9Z7X1</accession>
<gene>
    <name evidence="10" type="ORF">R5R35_012042</name>
</gene>
<keyword evidence="6" id="KW-0256">Endoplasmic reticulum</keyword>
<reference evidence="10 11" key="1">
    <citation type="submission" date="2024-03" db="EMBL/GenBank/DDBJ databases">
        <title>The genome assembly and annotation of the cricket Gryllus longicercus Weissman &amp; Gray.</title>
        <authorList>
            <person name="Szrajer S."/>
            <person name="Gray D."/>
            <person name="Ylla G."/>
        </authorList>
    </citation>
    <scope>NUCLEOTIDE SEQUENCE [LARGE SCALE GENOMIC DNA]</scope>
    <source>
        <strain evidence="10">DAG 2021-001</strain>
        <tissue evidence="10">Whole body minus gut</tissue>
    </source>
</reference>
<dbReference type="GO" id="GO:0097176">
    <property type="term" value="P:epoxide metabolic process"/>
    <property type="evidence" value="ECO:0007669"/>
    <property type="project" value="TreeGrafter"/>
</dbReference>
<dbReference type="PIRSF" id="PIRSF001112">
    <property type="entry name" value="Epoxide_hydrolase"/>
    <property type="match status" value="1"/>
</dbReference>
<feature type="active site" description="Proton donor" evidence="7">
    <location>
        <position position="384"/>
    </location>
</feature>
<evidence type="ECO:0000313" key="10">
    <source>
        <dbReference type="EMBL" id="KAK7865185.1"/>
    </source>
</evidence>
<evidence type="ECO:0000256" key="3">
    <source>
        <dbReference type="ARBA" id="ARBA00010088"/>
    </source>
</evidence>
<dbReference type="PANTHER" id="PTHR21661">
    <property type="entry name" value="EPOXIDE HYDROLASE 1-RELATED"/>
    <property type="match status" value="1"/>
</dbReference>
<dbReference type="AlphaFoldDB" id="A0AAN9Z7X1"/>
<evidence type="ECO:0000256" key="1">
    <source>
        <dbReference type="ARBA" id="ARBA00000221"/>
    </source>
</evidence>
<comment type="similarity">
    <text evidence="3 6">Belongs to the peptidase S33 family.</text>
</comment>
<comment type="function">
    <text evidence="6">Catalyzes juvenile hormone hydrolysis.</text>
</comment>
<protein>
    <recommendedName>
        <fullName evidence="6">Epoxide hydrolase</fullName>
        <ecNumber evidence="6">3.3.2.9</ecNumber>
    </recommendedName>
</protein>
<dbReference type="PANTHER" id="PTHR21661:SF35">
    <property type="entry name" value="EPOXIDE HYDROLASE"/>
    <property type="match status" value="1"/>
</dbReference>
<name>A0AAN9Z7X1_9ORTH</name>
<keyword evidence="6 8" id="KW-0472">Membrane</keyword>